<dbReference type="InterPro" id="IPR009826">
    <property type="entry name" value="DNA_circ_N"/>
</dbReference>
<dbReference type="Proteomes" id="UP001617689">
    <property type="component" value="Unassembled WGS sequence"/>
</dbReference>
<organism evidence="2 3">
    <name type="scientific">Pectobacterium actinidiae</name>
    <dbReference type="NCBI Taxonomy" id="1507808"/>
    <lineage>
        <taxon>Bacteria</taxon>
        <taxon>Pseudomonadati</taxon>
        <taxon>Pseudomonadota</taxon>
        <taxon>Gammaproteobacteria</taxon>
        <taxon>Enterobacterales</taxon>
        <taxon>Pectobacteriaceae</taxon>
        <taxon>Pectobacterium</taxon>
    </lineage>
</organism>
<evidence type="ECO:0000259" key="1">
    <source>
        <dbReference type="Pfam" id="PF07157"/>
    </source>
</evidence>
<feature type="domain" description="DNA circulation N-terminal" evidence="1">
    <location>
        <begin position="7"/>
        <end position="92"/>
    </location>
</feature>
<proteinExistence type="predicted"/>
<dbReference type="EMBL" id="JBIXLL010000002">
    <property type="protein sequence ID" value="MFJ5428581.1"/>
    <property type="molecule type" value="Genomic_DNA"/>
</dbReference>
<reference evidence="2 3" key="1">
    <citation type="submission" date="2024-10" db="EMBL/GenBank/DDBJ databases">
        <authorList>
            <person name="Lu C.-H."/>
        </authorList>
    </citation>
    <scope>NUCLEOTIDE SEQUENCE [LARGE SCALE GENOMIC DNA]</scope>
    <source>
        <strain evidence="2 3">22ZTDG03-2</strain>
    </source>
</reference>
<gene>
    <name evidence="2" type="ORF">ACIPUP_05405</name>
</gene>
<accession>A0ABW8G809</accession>
<keyword evidence="3" id="KW-1185">Reference proteome</keyword>
<comment type="caution">
    <text evidence="2">The sequence shown here is derived from an EMBL/GenBank/DDBJ whole genome shotgun (WGS) entry which is preliminary data.</text>
</comment>
<dbReference type="Pfam" id="PF07157">
    <property type="entry name" value="DNA_circ_N"/>
    <property type="match status" value="1"/>
</dbReference>
<protein>
    <submittedName>
        <fullName evidence="2">DNA circularization protein</fullName>
    </submittedName>
</protein>
<evidence type="ECO:0000313" key="2">
    <source>
        <dbReference type="EMBL" id="MFJ5428581.1"/>
    </source>
</evidence>
<evidence type="ECO:0000313" key="3">
    <source>
        <dbReference type="Proteomes" id="UP001617689"/>
    </source>
</evidence>
<sequence>MAWADSLQDASFRGVKFDVINTRDSRQRALAQHEYPYLDGADIEDQGSKPHSLQIQAVFWGDDYEIRLQSFIDALNKHGAGELIHPVFGSMPNMQVAVWQANHEEENVDYCTIDIQFLQSKIGNPFFIKDYPLSKADIIFNKTQSLIDDANTLLESVTKPLRTVKATMKRARAMATTALNMVTIFRSEITGFISSTTDFINYPSAFFSDLRSALSLKSATSKSSLGSSYNSAAASGDVTSMQSASSESDVTNYVASPAIIVADWSNTYTVLQDMADLPVSLLTGATDAPVEMPALADESDIAELVALTSLAVSMESAQAASELLSDETIMAVLTPVDIEQIVNDARSMIQQSIALHRTLYTASMETISSSEIPTGLAFQPIINGLADIALELQQMGAALINQRPQLISRAVQAQGNLHLVAHLWYGDYSRADELRRLNPQLRDPNNLQPGDVLNAYAE</sequence>
<dbReference type="RefSeq" id="WP_400394700.1">
    <property type="nucleotide sequence ID" value="NZ_JBIXLL010000002.1"/>
</dbReference>
<name>A0ABW8G809_9GAMM</name>